<dbReference type="PANTHER" id="PTHR37461">
    <property type="entry name" value="ANTI-SIGMA-K FACTOR RSKA"/>
    <property type="match status" value="1"/>
</dbReference>
<reference evidence="2 3" key="1">
    <citation type="submission" date="2021-07" db="EMBL/GenBank/DDBJ databases">
        <title>The draft genome sequence of Sphingomicrobium sp. B8.</title>
        <authorList>
            <person name="Mu L."/>
        </authorList>
    </citation>
    <scope>NUCLEOTIDE SEQUENCE [LARGE SCALE GENOMIC DNA]</scope>
    <source>
        <strain evidence="2 3">B8</strain>
    </source>
</reference>
<sequence length="220" mass="23139">MTNDAADNMAAELALGLLEGEERAEALRRQLSDPAFAREVERWRDHFATLFPQVPSEEPPASLEARVLAANDPGPVTSRWWKPAALLATAALAVVSTVMLTSPDPVAPVEQPASPTLVAAFDVVGLDQPKVAIYDPDDARLTMPGPMPIPDGHNAQLWVSVDGETPRPLGTFSAVKGGVAAVAESDLPAGTEMMITFEPVGQPVTEPTGDTVAEGVLTTV</sequence>
<dbReference type="InterPro" id="IPR018764">
    <property type="entry name" value="RskA_C"/>
</dbReference>
<dbReference type="Proteomes" id="UP000698028">
    <property type="component" value="Unassembled WGS sequence"/>
</dbReference>
<dbReference type="RefSeq" id="WP_218632531.1">
    <property type="nucleotide sequence ID" value="NZ_JAHVAH010000001.1"/>
</dbReference>
<dbReference type="Pfam" id="PF10099">
    <property type="entry name" value="RskA_C"/>
    <property type="match status" value="1"/>
</dbReference>
<gene>
    <name evidence="2" type="ORF">KTQ36_04470</name>
</gene>
<evidence type="ECO:0000259" key="1">
    <source>
        <dbReference type="Pfam" id="PF10099"/>
    </source>
</evidence>
<protein>
    <submittedName>
        <fullName evidence="2">Anti-sigma factor</fullName>
    </submittedName>
</protein>
<dbReference type="PANTHER" id="PTHR37461:SF1">
    <property type="entry name" value="ANTI-SIGMA-K FACTOR RSKA"/>
    <property type="match status" value="1"/>
</dbReference>
<proteinExistence type="predicted"/>
<evidence type="ECO:0000313" key="2">
    <source>
        <dbReference type="EMBL" id="MBW0144549.1"/>
    </source>
</evidence>
<accession>A0ABS6V4T0</accession>
<comment type="caution">
    <text evidence="2">The sequence shown here is derived from an EMBL/GenBank/DDBJ whole genome shotgun (WGS) entry which is preliminary data.</text>
</comment>
<name>A0ABS6V4T0_9SPHN</name>
<feature type="domain" description="Anti-sigma K factor RskA C-terminal" evidence="1">
    <location>
        <begin position="87"/>
        <end position="209"/>
    </location>
</feature>
<dbReference type="InterPro" id="IPR051474">
    <property type="entry name" value="Anti-sigma-K/W_factor"/>
</dbReference>
<dbReference type="EMBL" id="JAHVAH010000001">
    <property type="protein sequence ID" value="MBW0144549.1"/>
    <property type="molecule type" value="Genomic_DNA"/>
</dbReference>
<organism evidence="2 3">
    <name type="scientific">Sphingomicrobium clamense</name>
    <dbReference type="NCBI Taxonomy" id="2851013"/>
    <lineage>
        <taxon>Bacteria</taxon>
        <taxon>Pseudomonadati</taxon>
        <taxon>Pseudomonadota</taxon>
        <taxon>Alphaproteobacteria</taxon>
        <taxon>Sphingomonadales</taxon>
        <taxon>Sphingomonadaceae</taxon>
        <taxon>Sphingomicrobium</taxon>
    </lineage>
</organism>
<keyword evidence="3" id="KW-1185">Reference proteome</keyword>
<evidence type="ECO:0000313" key="3">
    <source>
        <dbReference type="Proteomes" id="UP000698028"/>
    </source>
</evidence>